<evidence type="ECO:0000256" key="3">
    <source>
        <dbReference type="SAM" id="SignalP"/>
    </source>
</evidence>
<keyword evidence="2" id="KW-0472">Membrane</keyword>
<accession>T1FB05</accession>
<keyword evidence="1 3" id="KW-0732">Signal</keyword>
<dbReference type="Proteomes" id="UP000015101">
    <property type="component" value="Unassembled WGS sequence"/>
</dbReference>
<dbReference type="HOGENOM" id="CLU_1877671_0_0_1"/>
<dbReference type="InterPro" id="IPR050975">
    <property type="entry name" value="Sleep_regulator"/>
</dbReference>
<gene>
    <name evidence="5" type="primary">20206004</name>
    <name evidence="4" type="ORF">HELRODRAFT_176884</name>
</gene>
<dbReference type="PANTHER" id="PTHR33562:SF20">
    <property type="entry name" value="PROTEIN QUIVER"/>
    <property type="match status" value="1"/>
</dbReference>
<dbReference type="PANTHER" id="PTHR33562">
    <property type="entry name" value="ATILLA, ISOFORM B-RELATED-RELATED"/>
    <property type="match status" value="1"/>
</dbReference>
<feature type="transmembrane region" description="Helical" evidence="2">
    <location>
        <begin position="113"/>
        <end position="132"/>
    </location>
</feature>
<organism evidence="5 6">
    <name type="scientific">Helobdella robusta</name>
    <name type="common">Californian leech</name>
    <dbReference type="NCBI Taxonomy" id="6412"/>
    <lineage>
        <taxon>Eukaryota</taxon>
        <taxon>Metazoa</taxon>
        <taxon>Spiralia</taxon>
        <taxon>Lophotrochozoa</taxon>
        <taxon>Annelida</taxon>
        <taxon>Clitellata</taxon>
        <taxon>Hirudinea</taxon>
        <taxon>Rhynchobdellida</taxon>
        <taxon>Glossiphoniidae</taxon>
        <taxon>Helobdella</taxon>
    </lineage>
</organism>
<dbReference type="EnsemblMetazoa" id="HelroT176884">
    <property type="protein sequence ID" value="HelroP176884"/>
    <property type="gene ID" value="HelroG176884"/>
</dbReference>
<dbReference type="EMBL" id="AMQM01005871">
    <property type="status" value="NOT_ANNOTATED_CDS"/>
    <property type="molecule type" value="Genomic_DNA"/>
</dbReference>
<name>T1FB05_HELRO</name>
<dbReference type="KEGG" id="hro:HELRODRAFT_176884"/>
<dbReference type="CTD" id="20206004"/>
<dbReference type="InParanoid" id="T1FB05"/>
<proteinExistence type="predicted"/>
<keyword evidence="2" id="KW-0812">Transmembrane</keyword>
<evidence type="ECO:0000256" key="1">
    <source>
        <dbReference type="ARBA" id="ARBA00022729"/>
    </source>
</evidence>
<feature type="signal peptide" evidence="3">
    <location>
        <begin position="1"/>
        <end position="25"/>
    </location>
</feature>
<dbReference type="GeneID" id="20206004"/>
<dbReference type="AlphaFoldDB" id="T1FB05"/>
<reference evidence="4 6" key="2">
    <citation type="journal article" date="2013" name="Nature">
        <title>Insights into bilaterian evolution from three spiralian genomes.</title>
        <authorList>
            <person name="Simakov O."/>
            <person name="Marletaz F."/>
            <person name="Cho S.J."/>
            <person name="Edsinger-Gonzales E."/>
            <person name="Havlak P."/>
            <person name="Hellsten U."/>
            <person name="Kuo D.H."/>
            <person name="Larsson T."/>
            <person name="Lv J."/>
            <person name="Arendt D."/>
            <person name="Savage R."/>
            <person name="Osoegawa K."/>
            <person name="de Jong P."/>
            <person name="Grimwood J."/>
            <person name="Chapman J.A."/>
            <person name="Shapiro H."/>
            <person name="Aerts A."/>
            <person name="Otillar R.P."/>
            <person name="Terry A.Y."/>
            <person name="Boore J.L."/>
            <person name="Grigoriev I.V."/>
            <person name="Lindberg D.R."/>
            <person name="Seaver E.C."/>
            <person name="Weisblat D.A."/>
            <person name="Putnam N.H."/>
            <person name="Rokhsar D.S."/>
        </authorList>
    </citation>
    <scope>NUCLEOTIDE SEQUENCE</scope>
</reference>
<sequence length="136" mass="15112">MEVLLSFLATQLFLITSLKVNSVDGIQCYQCINASICKDPFVSNHTGMQFCEGNYCVKALIDGNVIARLCIDQSSFTSECISGDYDYTKTCVCKRNLCNGASGHRTTTTSHSYIFVATVANCLAAFWLHFFFQDKN</sequence>
<keyword evidence="6" id="KW-1185">Reference proteome</keyword>
<keyword evidence="2" id="KW-1133">Transmembrane helix</keyword>
<dbReference type="EMBL" id="KB097144">
    <property type="protein sequence ID" value="ESN98416.1"/>
    <property type="molecule type" value="Genomic_DNA"/>
</dbReference>
<evidence type="ECO:0008006" key="7">
    <source>
        <dbReference type="Google" id="ProtNLM"/>
    </source>
</evidence>
<reference evidence="5" key="3">
    <citation type="submission" date="2015-06" db="UniProtKB">
        <authorList>
            <consortium name="EnsemblMetazoa"/>
        </authorList>
    </citation>
    <scope>IDENTIFICATION</scope>
</reference>
<protein>
    <recommendedName>
        <fullName evidence="7">Protein quiver</fullName>
    </recommendedName>
</protein>
<feature type="chain" id="PRO_5010980408" description="Protein quiver" evidence="3">
    <location>
        <begin position="26"/>
        <end position="136"/>
    </location>
</feature>
<evidence type="ECO:0000313" key="4">
    <source>
        <dbReference type="EMBL" id="ESN98416.1"/>
    </source>
</evidence>
<reference evidence="6" key="1">
    <citation type="submission" date="2012-12" db="EMBL/GenBank/DDBJ databases">
        <authorList>
            <person name="Hellsten U."/>
            <person name="Grimwood J."/>
            <person name="Chapman J.A."/>
            <person name="Shapiro H."/>
            <person name="Aerts A."/>
            <person name="Otillar R.P."/>
            <person name="Terry A.Y."/>
            <person name="Boore J.L."/>
            <person name="Simakov O."/>
            <person name="Marletaz F."/>
            <person name="Cho S.-J."/>
            <person name="Edsinger-Gonzales E."/>
            <person name="Havlak P."/>
            <person name="Kuo D.-H."/>
            <person name="Larsson T."/>
            <person name="Lv J."/>
            <person name="Arendt D."/>
            <person name="Savage R."/>
            <person name="Osoegawa K."/>
            <person name="de Jong P."/>
            <person name="Lindberg D.R."/>
            <person name="Seaver E.C."/>
            <person name="Weisblat D.A."/>
            <person name="Putnam N.H."/>
            <person name="Grigoriev I.V."/>
            <person name="Rokhsar D.S."/>
        </authorList>
    </citation>
    <scope>NUCLEOTIDE SEQUENCE</scope>
</reference>
<dbReference type="OMA" id="CINASIC"/>
<evidence type="ECO:0000256" key="2">
    <source>
        <dbReference type="SAM" id="Phobius"/>
    </source>
</evidence>
<dbReference type="RefSeq" id="XP_009023379.1">
    <property type="nucleotide sequence ID" value="XM_009025131.1"/>
</dbReference>
<evidence type="ECO:0000313" key="5">
    <source>
        <dbReference type="EnsemblMetazoa" id="HelroP176884"/>
    </source>
</evidence>
<evidence type="ECO:0000313" key="6">
    <source>
        <dbReference type="Proteomes" id="UP000015101"/>
    </source>
</evidence>